<dbReference type="AlphaFoldDB" id="A0A8H4TWH9"/>
<dbReference type="Pfam" id="PF23394">
    <property type="entry name" value="DUF7102"/>
    <property type="match status" value="1"/>
</dbReference>
<evidence type="ECO:0000256" key="1">
    <source>
        <dbReference type="SAM" id="MobiDB-lite"/>
    </source>
</evidence>
<evidence type="ECO:0000259" key="4">
    <source>
        <dbReference type="Pfam" id="PF23395"/>
    </source>
</evidence>
<dbReference type="InterPro" id="IPR057559">
    <property type="entry name" value="SAM_6"/>
</dbReference>
<comment type="caution">
    <text evidence="5">The sequence shown here is derived from an EMBL/GenBank/DDBJ whole genome shotgun (WGS) entry which is preliminary data.</text>
</comment>
<name>A0A8H4TWH9_9HYPO</name>
<feature type="chain" id="PRO_5034229890" evidence="2">
    <location>
        <begin position="29"/>
        <end position="873"/>
    </location>
</feature>
<dbReference type="EMBL" id="JABEXW010000360">
    <property type="protein sequence ID" value="KAF4965288.1"/>
    <property type="molecule type" value="Genomic_DNA"/>
</dbReference>
<feature type="region of interest" description="Disordered" evidence="1">
    <location>
        <begin position="290"/>
        <end position="310"/>
    </location>
</feature>
<dbReference type="Pfam" id="PF23395">
    <property type="entry name" value="SAM_6"/>
    <property type="match status" value="1"/>
</dbReference>
<feature type="region of interest" description="Disordered" evidence="1">
    <location>
        <begin position="488"/>
        <end position="528"/>
    </location>
</feature>
<keyword evidence="6" id="KW-1185">Reference proteome</keyword>
<reference evidence="5" key="2">
    <citation type="submission" date="2020-05" db="EMBL/GenBank/DDBJ databases">
        <authorList>
            <person name="Kim H.-S."/>
            <person name="Proctor R.H."/>
            <person name="Brown D.W."/>
        </authorList>
    </citation>
    <scope>NUCLEOTIDE SEQUENCE</scope>
    <source>
        <strain evidence="5">NRRL 20472</strain>
    </source>
</reference>
<evidence type="ECO:0000313" key="5">
    <source>
        <dbReference type="EMBL" id="KAF4965288.1"/>
    </source>
</evidence>
<organism evidence="5 6">
    <name type="scientific">Fusarium sarcochroum</name>
    <dbReference type="NCBI Taxonomy" id="1208366"/>
    <lineage>
        <taxon>Eukaryota</taxon>
        <taxon>Fungi</taxon>
        <taxon>Dikarya</taxon>
        <taxon>Ascomycota</taxon>
        <taxon>Pezizomycotina</taxon>
        <taxon>Sordariomycetes</taxon>
        <taxon>Hypocreomycetidae</taxon>
        <taxon>Hypocreales</taxon>
        <taxon>Nectriaceae</taxon>
        <taxon>Fusarium</taxon>
        <taxon>Fusarium lateritium species complex</taxon>
    </lineage>
</organism>
<dbReference type="InterPro" id="IPR055528">
    <property type="entry name" value="DUF7102"/>
</dbReference>
<feature type="region of interest" description="Disordered" evidence="1">
    <location>
        <begin position="575"/>
        <end position="620"/>
    </location>
</feature>
<keyword evidence="2" id="KW-0732">Signal</keyword>
<dbReference type="Proteomes" id="UP000622797">
    <property type="component" value="Unassembled WGS sequence"/>
</dbReference>
<feature type="signal peptide" evidence="2">
    <location>
        <begin position="1"/>
        <end position="28"/>
    </location>
</feature>
<protein>
    <submittedName>
        <fullName evidence="5">Uncharacterized protein</fullName>
    </submittedName>
</protein>
<gene>
    <name evidence="5" type="ORF">FSARC_6906</name>
</gene>
<evidence type="ECO:0000259" key="3">
    <source>
        <dbReference type="Pfam" id="PF23394"/>
    </source>
</evidence>
<feature type="compositionally biased region" description="Polar residues" evidence="1">
    <location>
        <begin position="496"/>
        <end position="521"/>
    </location>
</feature>
<feature type="domain" description="SAM-like" evidence="4">
    <location>
        <begin position="804"/>
        <end position="867"/>
    </location>
</feature>
<proteinExistence type="predicted"/>
<dbReference type="OrthoDB" id="3647246at2759"/>
<evidence type="ECO:0000256" key="2">
    <source>
        <dbReference type="SAM" id="SignalP"/>
    </source>
</evidence>
<accession>A0A8H4TWH9</accession>
<evidence type="ECO:0000313" key="6">
    <source>
        <dbReference type="Proteomes" id="UP000622797"/>
    </source>
</evidence>
<feature type="domain" description="DUF7102" evidence="3">
    <location>
        <begin position="626"/>
        <end position="790"/>
    </location>
</feature>
<reference evidence="5" key="1">
    <citation type="journal article" date="2020" name="BMC Genomics">
        <title>Correction to: Identification and distribution of gene clusters required for synthesis of sphingolipid metabolism inhibitors in diverse species of the filamentous fungus Fusarium.</title>
        <authorList>
            <person name="Kim H.S."/>
            <person name="Lohmar J.M."/>
            <person name="Busman M."/>
            <person name="Brown D.W."/>
            <person name="Naumann T.A."/>
            <person name="Divon H.H."/>
            <person name="Lysoe E."/>
            <person name="Uhlig S."/>
            <person name="Proctor R.H."/>
        </authorList>
    </citation>
    <scope>NUCLEOTIDE SEQUENCE</scope>
    <source>
        <strain evidence="5">NRRL 20472</strain>
    </source>
</reference>
<feature type="compositionally biased region" description="Polar residues" evidence="1">
    <location>
        <begin position="576"/>
        <end position="594"/>
    </location>
</feature>
<sequence>MFEPYISVFPSIMLWHAFQLLGMSSTTSSTIKGGDVIDYALEHHCFHDHHGAPYRFQDQIHQLQATAESTKTDGLIDQPGLTATPLPRPKILLEPPVDHEICTIPIDPAIPASAVFSFLGTAKRLRLPSETIDSGHDLKKELQQYLLDIRLASSCNILTQWLPLSHVNIENDEGLNFPSTVSRWQTLALRQLEVDVTPASEQGLALVNDQDFTNQTYTAAQLRDILCLDDHPRLYPEPVSPPLSPASDLDEPFVPDSEVMVIDPTSEPSSPINKAFEKLQWDLQNGCVDSEPAAPSTMPSSPPTASPGASAMPNHLTETLVPETIDPDEILQYPIEQGEFFEEAFQAILDGRHHQTKRQLEEERLNPADALLRLPVPAIDFQIPDPEWNTQLSSSGAQFKWLRQAVPSAFHLPCFEGLTRLETSLKWTPVPHGGGRISLTETAVQLGPISRELLSLRLSRLCSRDYVTVRSQLMVLQVLADEEIESEVASHEEASNPAQGSFSGTLRSLNQPDESLDTPSLDNLLKYRSRDKSQGLRRKINDKTENLLPDASGSRAATSLLSSFIQLRQPKKLKTARSSIQPSVQSAFLSQTSDTIRRSSAQEDDQNEFQESPAPDTDLPMETCRYMVSTNLSRSILSHLEKLWQQLELIDRDFSQYNTVAWSPGSAQRKEVVSSLAFEADISLCPTAGLIMTTILKVKQKPLPGSTVLTPLRERVKRVSEKYESLFILVSESNPLGEYVGSPTVSDIGGYADFVRFTTSLQAGISTYLVSGSERTLSKWALSIMCRYSSSASQFGQFLDFRDGAWELFFRRAGLNINAAQVISGLLLAEYSGFGLAKFLSMNTEERVSKYGQIMGGQRILNNVSMILDQEWV</sequence>